<keyword evidence="1" id="KW-0812">Transmembrane</keyword>
<dbReference type="Proteomes" id="UP000095658">
    <property type="component" value="Unassembled WGS sequence"/>
</dbReference>
<name>A0A1E7DVC4_9BACI</name>
<dbReference type="AlphaFoldDB" id="A0A1E7DVC4"/>
<evidence type="ECO:0000313" key="3">
    <source>
        <dbReference type="Proteomes" id="UP000095658"/>
    </source>
</evidence>
<comment type="caution">
    <text evidence="2">The sequence shown here is derived from an EMBL/GenBank/DDBJ whole genome shotgun (WGS) entry which is preliminary data.</text>
</comment>
<gene>
    <name evidence="2" type="ORF">BA724_00845</name>
</gene>
<proteinExistence type="predicted"/>
<keyword evidence="1" id="KW-0472">Membrane</keyword>
<dbReference type="RefSeq" id="WP_069936801.1">
    <property type="nucleotide sequence ID" value="NZ_MAMP01000001.1"/>
</dbReference>
<accession>A0A1E7DVC4</accession>
<feature type="transmembrane region" description="Helical" evidence="1">
    <location>
        <begin position="105"/>
        <end position="128"/>
    </location>
</feature>
<dbReference type="InterPro" id="IPR006938">
    <property type="entry name" value="DUF624"/>
</dbReference>
<evidence type="ECO:0000256" key="1">
    <source>
        <dbReference type="SAM" id="Phobius"/>
    </source>
</evidence>
<dbReference type="Pfam" id="PF04854">
    <property type="entry name" value="DUF624"/>
    <property type="match status" value="1"/>
</dbReference>
<feature type="transmembrane region" description="Helical" evidence="1">
    <location>
        <begin position="12"/>
        <end position="44"/>
    </location>
</feature>
<protein>
    <recommendedName>
        <fullName evidence="4">DUF624 domain-containing protein</fullName>
    </recommendedName>
</protein>
<keyword evidence="3" id="KW-1185">Reference proteome</keyword>
<dbReference type="OrthoDB" id="2182676at2"/>
<organism evidence="2 3">
    <name type="scientific">Domibacillus iocasae</name>
    <dbReference type="NCBI Taxonomy" id="1714016"/>
    <lineage>
        <taxon>Bacteria</taxon>
        <taxon>Bacillati</taxon>
        <taxon>Bacillota</taxon>
        <taxon>Bacilli</taxon>
        <taxon>Bacillales</taxon>
        <taxon>Bacillaceae</taxon>
        <taxon>Domibacillus</taxon>
    </lineage>
</organism>
<dbReference type="EMBL" id="MAMP01000001">
    <property type="protein sequence ID" value="OES46638.1"/>
    <property type="molecule type" value="Genomic_DNA"/>
</dbReference>
<evidence type="ECO:0000313" key="2">
    <source>
        <dbReference type="EMBL" id="OES46638.1"/>
    </source>
</evidence>
<feature type="transmembrane region" description="Helical" evidence="1">
    <location>
        <begin position="71"/>
        <end position="93"/>
    </location>
</feature>
<evidence type="ECO:0008006" key="4">
    <source>
        <dbReference type="Google" id="ProtNLM"/>
    </source>
</evidence>
<sequence>MVQDKLQKSLEIFTAFIFLNVLWVLFCLPVLTIYPSTMALFAVIRKWKKEEIDYDIWEVFISSFKENMSRYFWAGLFWLLTGVLLIVDYYLLLTVPLEGKSFMSGLLFLGTFLYIGMTLWIFPVTVNFELMKKETVKNTFLFTAGRMGTTCTIMIIFVCMIIFCYFVPFLLWIAGSLTGFLIYVTISHLNKEIWNGATDVN</sequence>
<feature type="transmembrane region" description="Helical" evidence="1">
    <location>
        <begin position="140"/>
        <end position="163"/>
    </location>
</feature>
<keyword evidence="1" id="KW-1133">Transmembrane helix</keyword>
<reference evidence="2 3" key="1">
    <citation type="submission" date="2016-06" db="EMBL/GenBank/DDBJ databases">
        <title>Domibacillus iocasae genome sequencing.</title>
        <authorList>
            <person name="Verma A."/>
            <person name="Pal Y."/>
            <person name="Ojha A.K."/>
            <person name="Krishnamurthi S."/>
        </authorList>
    </citation>
    <scope>NUCLEOTIDE SEQUENCE [LARGE SCALE GENOMIC DNA]</scope>
    <source>
        <strain evidence="2 3">DSM 29979</strain>
    </source>
</reference>
<dbReference type="STRING" id="1714016.BA724_00845"/>